<evidence type="ECO:0000313" key="2">
    <source>
        <dbReference type="EMBL" id="KAK5836254.1"/>
    </source>
</evidence>
<accession>A0ABR0QB47</accession>
<evidence type="ECO:0000259" key="1">
    <source>
        <dbReference type="Pfam" id="PF00078"/>
    </source>
</evidence>
<dbReference type="InterPro" id="IPR000477">
    <property type="entry name" value="RT_dom"/>
</dbReference>
<feature type="domain" description="Reverse transcriptase" evidence="1">
    <location>
        <begin position="38"/>
        <end position="129"/>
    </location>
</feature>
<reference evidence="2 3" key="1">
    <citation type="submission" date="2023-03" db="EMBL/GenBank/DDBJ databases">
        <title>WGS of Gossypium arboreum.</title>
        <authorList>
            <person name="Yu D."/>
        </authorList>
    </citation>
    <scope>NUCLEOTIDE SEQUENCE [LARGE SCALE GENOMIC DNA]</scope>
    <source>
        <tissue evidence="2">Leaf</tissue>
    </source>
</reference>
<gene>
    <name evidence="2" type="ORF">PVK06_012028</name>
</gene>
<proteinExistence type="predicted"/>
<organism evidence="2 3">
    <name type="scientific">Gossypium arboreum</name>
    <name type="common">Tree cotton</name>
    <name type="synonym">Gossypium nanking</name>
    <dbReference type="NCBI Taxonomy" id="29729"/>
    <lineage>
        <taxon>Eukaryota</taxon>
        <taxon>Viridiplantae</taxon>
        <taxon>Streptophyta</taxon>
        <taxon>Embryophyta</taxon>
        <taxon>Tracheophyta</taxon>
        <taxon>Spermatophyta</taxon>
        <taxon>Magnoliopsida</taxon>
        <taxon>eudicotyledons</taxon>
        <taxon>Gunneridae</taxon>
        <taxon>Pentapetalae</taxon>
        <taxon>rosids</taxon>
        <taxon>malvids</taxon>
        <taxon>Malvales</taxon>
        <taxon>Malvaceae</taxon>
        <taxon>Malvoideae</taxon>
        <taxon>Gossypium</taxon>
    </lineage>
</organism>
<dbReference type="EMBL" id="JARKNE010000004">
    <property type="protein sequence ID" value="KAK5836254.1"/>
    <property type="molecule type" value="Genomic_DNA"/>
</dbReference>
<comment type="caution">
    <text evidence="2">The sequence shown here is derived from an EMBL/GenBank/DDBJ whole genome shotgun (WGS) entry which is preliminary data.</text>
</comment>
<dbReference type="Proteomes" id="UP001358586">
    <property type="component" value="Chromosome 4"/>
</dbReference>
<sequence>MEFTDLEIKKSFEQMDPRKAPGIDGYREIFIKKIGMWVVYKIVAKVLANRLKDTLPSCISQNQNAFVLGQMIHDNVLIAHELVYYLQSAKNGPNKGFVIKLKMSKAYDRVEWNFIEEVMKRMGYAKIGWQKL</sequence>
<dbReference type="PANTHER" id="PTHR31635">
    <property type="entry name" value="REVERSE TRANSCRIPTASE DOMAIN-CONTAINING PROTEIN-RELATED"/>
    <property type="match status" value="1"/>
</dbReference>
<protein>
    <recommendedName>
        <fullName evidence="1">Reverse transcriptase domain-containing protein</fullName>
    </recommendedName>
</protein>
<dbReference type="PANTHER" id="PTHR31635:SF196">
    <property type="entry name" value="REVERSE TRANSCRIPTASE DOMAIN-CONTAINING PROTEIN-RELATED"/>
    <property type="match status" value="1"/>
</dbReference>
<dbReference type="Pfam" id="PF00078">
    <property type="entry name" value="RVT_1"/>
    <property type="match status" value="1"/>
</dbReference>
<keyword evidence="3" id="KW-1185">Reference proteome</keyword>
<name>A0ABR0QB47_GOSAR</name>
<evidence type="ECO:0000313" key="3">
    <source>
        <dbReference type="Proteomes" id="UP001358586"/>
    </source>
</evidence>